<reference evidence="1" key="1">
    <citation type="submission" date="2023-07" db="EMBL/GenBank/DDBJ databases">
        <title>Comparative genomics of clinical Stenotrophomonas maltophilia isolates reveals regions of diversity which correlate with colonization and persistence in vivo.</title>
        <authorList>
            <person name="Mcdaniel M.S."/>
            <person name="Swords W.E."/>
            <person name="Sumpter N.A."/>
            <person name="Lindgren N.R."/>
            <person name="Billiot C.E."/>
        </authorList>
    </citation>
    <scope>NUCLEOTIDE SEQUENCE</scope>
    <source>
        <strain evidence="1">Ism4</strain>
    </source>
</reference>
<dbReference type="Proteomes" id="UP001251948">
    <property type="component" value="Unassembled WGS sequence"/>
</dbReference>
<name>A0AAJ2JC08_STEMA</name>
<protein>
    <submittedName>
        <fullName evidence="1">Uncharacterized protein</fullName>
    </submittedName>
</protein>
<organism evidence="1 2">
    <name type="scientific">Stenotrophomonas maltophilia</name>
    <name type="common">Pseudomonas maltophilia</name>
    <name type="synonym">Xanthomonas maltophilia</name>
    <dbReference type="NCBI Taxonomy" id="40324"/>
    <lineage>
        <taxon>Bacteria</taxon>
        <taxon>Pseudomonadati</taxon>
        <taxon>Pseudomonadota</taxon>
        <taxon>Gammaproteobacteria</taxon>
        <taxon>Lysobacterales</taxon>
        <taxon>Lysobacteraceae</taxon>
        <taxon>Stenotrophomonas</taxon>
        <taxon>Stenotrophomonas maltophilia group</taxon>
    </lineage>
</organism>
<evidence type="ECO:0000313" key="2">
    <source>
        <dbReference type="Proteomes" id="UP001251948"/>
    </source>
</evidence>
<proteinExistence type="predicted"/>
<sequence length="41" mass="4767">MEQIEKLVNTVFRGDWAAYLASLPARRTIELGNGRWCTEDR</sequence>
<gene>
    <name evidence="1" type="ORF">ROV92_13180</name>
</gene>
<evidence type="ECO:0000313" key="1">
    <source>
        <dbReference type="EMBL" id="MDT3468936.1"/>
    </source>
</evidence>
<dbReference type="EMBL" id="JAVSKO010000005">
    <property type="protein sequence ID" value="MDT3468936.1"/>
    <property type="molecule type" value="Genomic_DNA"/>
</dbReference>
<dbReference type="RefSeq" id="WP_312562674.1">
    <property type="nucleotide sequence ID" value="NZ_JAVSKO010000005.1"/>
</dbReference>
<dbReference type="AlphaFoldDB" id="A0AAJ2JC08"/>
<accession>A0AAJ2JC08</accession>
<comment type="caution">
    <text evidence="1">The sequence shown here is derived from an EMBL/GenBank/DDBJ whole genome shotgun (WGS) entry which is preliminary data.</text>
</comment>